<sequence>MVCELSNPFCMMIWCWWMRMEISCMQWLLAVMPTRLRVMWKKVVSIRLPNLWWL</sequence>
<evidence type="ECO:0000313" key="3">
    <source>
        <dbReference type="Proteomes" id="UP000636709"/>
    </source>
</evidence>
<dbReference type="EMBL" id="JACEFO010002412">
    <property type="protein sequence ID" value="KAF8661388.1"/>
    <property type="molecule type" value="Genomic_DNA"/>
</dbReference>
<name>A0A835FC42_9POAL</name>
<accession>A0A835FC42</accession>
<comment type="caution">
    <text evidence="2">The sequence shown here is derived from an EMBL/GenBank/DDBJ whole genome shotgun (WGS) entry which is preliminary data.</text>
</comment>
<protein>
    <submittedName>
        <fullName evidence="2">Uncharacterized protein</fullName>
    </submittedName>
</protein>
<keyword evidence="3" id="KW-1185">Reference proteome</keyword>
<gene>
    <name evidence="2" type="ORF">HU200_014200</name>
    <name evidence="1" type="ORF">HU200_057055</name>
</gene>
<evidence type="ECO:0000313" key="1">
    <source>
        <dbReference type="EMBL" id="KAF8661388.1"/>
    </source>
</evidence>
<dbReference type="Proteomes" id="UP000636709">
    <property type="component" value="Unassembled WGS sequence"/>
</dbReference>
<reference evidence="2" key="1">
    <citation type="submission" date="2020-07" db="EMBL/GenBank/DDBJ databases">
        <title>Genome sequence and genetic diversity analysis of an under-domesticated orphan crop, white fonio (Digitaria exilis).</title>
        <authorList>
            <person name="Bennetzen J.L."/>
            <person name="Chen S."/>
            <person name="Ma X."/>
            <person name="Wang X."/>
            <person name="Yssel A.E.J."/>
            <person name="Chaluvadi S.R."/>
            <person name="Johnson M."/>
            <person name="Gangashetty P."/>
            <person name="Hamidou F."/>
            <person name="Sanogo M.D."/>
            <person name="Zwaenepoel A."/>
            <person name="Wallace J."/>
            <person name="Van De Peer Y."/>
            <person name="Van Deynze A."/>
        </authorList>
    </citation>
    <scope>NUCLEOTIDE SEQUENCE</scope>
    <source>
        <tissue evidence="2">Leaves</tissue>
    </source>
</reference>
<dbReference type="EMBL" id="JACEFO010001408">
    <property type="protein sequence ID" value="KAF8737116.1"/>
    <property type="molecule type" value="Genomic_DNA"/>
</dbReference>
<evidence type="ECO:0000313" key="2">
    <source>
        <dbReference type="EMBL" id="KAF8737116.1"/>
    </source>
</evidence>
<dbReference type="AlphaFoldDB" id="A0A835FC42"/>
<organism evidence="2 3">
    <name type="scientific">Digitaria exilis</name>
    <dbReference type="NCBI Taxonomy" id="1010633"/>
    <lineage>
        <taxon>Eukaryota</taxon>
        <taxon>Viridiplantae</taxon>
        <taxon>Streptophyta</taxon>
        <taxon>Embryophyta</taxon>
        <taxon>Tracheophyta</taxon>
        <taxon>Spermatophyta</taxon>
        <taxon>Magnoliopsida</taxon>
        <taxon>Liliopsida</taxon>
        <taxon>Poales</taxon>
        <taxon>Poaceae</taxon>
        <taxon>PACMAD clade</taxon>
        <taxon>Panicoideae</taxon>
        <taxon>Panicodae</taxon>
        <taxon>Paniceae</taxon>
        <taxon>Anthephorinae</taxon>
        <taxon>Digitaria</taxon>
    </lineage>
</organism>
<proteinExistence type="predicted"/>